<feature type="transmembrane region" description="Helical" evidence="2">
    <location>
        <begin position="12"/>
        <end position="31"/>
    </location>
</feature>
<keyword evidence="5" id="KW-1185">Reference proteome</keyword>
<feature type="transmembrane region" description="Helical" evidence="2">
    <location>
        <begin position="37"/>
        <end position="59"/>
    </location>
</feature>
<feature type="region of interest" description="Disordered" evidence="1">
    <location>
        <begin position="147"/>
        <end position="526"/>
    </location>
</feature>
<feature type="compositionally biased region" description="Pro residues" evidence="1">
    <location>
        <begin position="189"/>
        <end position="198"/>
    </location>
</feature>
<feature type="compositionally biased region" description="Low complexity" evidence="1">
    <location>
        <begin position="453"/>
        <end position="471"/>
    </location>
</feature>
<dbReference type="InterPro" id="IPR029068">
    <property type="entry name" value="Glyas_Bleomycin-R_OHBP_Dase"/>
</dbReference>
<feature type="compositionally biased region" description="Pro residues" evidence="1">
    <location>
        <begin position="772"/>
        <end position="784"/>
    </location>
</feature>
<feature type="compositionally biased region" description="Acidic residues" evidence="1">
    <location>
        <begin position="344"/>
        <end position="354"/>
    </location>
</feature>
<accession>A0A919SQH0</accession>
<feature type="compositionally biased region" description="Low complexity" evidence="1">
    <location>
        <begin position="290"/>
        <end position="311"/>
    </location>
</feature>
<feature type="compositionally biased region" description="Low complexity" evidence="1">
    <location>
        <begin position="693"/>
        <end position="705"/>
    </location>
</feature>
<evidence type="ECO:0000256" key="1">
    <source>
        <dbReference type="SAM" id="MobiDB-lite"/>
    </source>
</evidence>
<proteinExistence type="predicted"/>
<feature type="compositionally biased region" description="Low complexity" evidence="1">
    <location>
        <begin position="246"/>
        <end position="259"/>
    </location>
</feature>
<feature type="region of interest" description="Disordered" evidence="1">
    <location>
        <begin position="543"/>
        <end position="823"/>
    </location>
</feature>
<feature type="compositionally biased region" description="Basic and acidic residues" evidence="1">
    <location>
        <begin position="484"/>
        <end position="494"/>
    </location>
</feature>
<dbReference type="CDD" id="cd06587">
    <property type="entry name" value="VOC"/>
    <property type="match status" value="1"/>
</dbReference>
<evidence type="ECO:0000313" key="4">
    <source>
        <dbReference type="EMBL" id="GIM76049.1"/>
    </source>
</evidence>
<dbReference type="Proteomes" id="UP000681340">
    <property type="component" value="Unassembled WGS sequence"/>
</dbReference>
<dbReference type="AlphaFoldDB" id="A0A919SQH0"/>
<evidence type="ECO:0000259" key="3">
    <source>
        <dbReference type="PROSITE" id="PS51819"/>
    </source>
</evidence>
<feature type="compositionally biased region" description="Acidic residues" evidence="1">
    <location>
        <begin position="157"/>
        <end position="167"/>
    </location>
</feature>
<dbReference type="RefSeq" id="WP_281421097.1">
    <property type="nucleotide sequence ID" value="NZ_BAABEA010000035.1"/>
</dbReference>
<dbReference type="Gene3D" id="3.10.180.10">
    <property type="entry name" value="2,3-Dihydroxybiphenyl 1,2-Dioxygenase, domain 1"/>
    <property type="match status" value="1"/>
</dbReference>
<protein>
    <recommendedName>
        <fullName evidence="3">VOC domain-containing protein</fullName>
    </recommendedName>
</protein>
<keyword evidence="2" id="KW-1133">Transmembrane helix</keyword>
<reference evidence="4" key="1">
    <citation type="submission" date="2021-03" db="EMBL/GenBank/DDBJ databases">
        <title>Whole genome shotgun sequence of Actinoplanes auranticolor NBRC 12245.</title>
        <authorList>
            <person name="Komaki H."/>
            <person name="Tamura T."/>
        </authorList>
    </citation>
    <scope>NUCLEOTIDE SEQUENCE</scope>
    <source>
        <strain evidence="4">NBRC 12245</strain>
    </source>
</reference>
<feature type="compositionally biased region" description="Low complexity" evidence="1">
    <location>
        <begin position="572"/>
        <end position="680"/>
    </location>
</feature>
<sequence length="965" mass="98386">MANQNGRPIAPARKLVAAVVGTIAVFVMLFGLGMSSWAIVALGLAMLILAIALGMVNVVRRGARAWVAGSAQVKAISEPPATAIYGRAELQIVIVAPGLPTSEVTVRDPRVPVAKWPRVGDTLPVTVDVDDMRRVRINWDEAETYDTGTLNVPPAYYEEDLPDDDLLGGEPEPPPWANRDRQWGRGPDEPPPPPPPSPRLGDLDGPPPPPPQAGLLDDPPPPVIVRDAPGGPILEGQLVEPDYEYTAPLPQRARTATAAPPRPAEKPRPRPRPHATATLDPEDEGTGTEPAEAAPDPAPTATSRPPSSTVADDAHDEHDPAQPVSPAPAQRGTESSGNHHDPEIDLPLDGDPEPPPEQQSRAARAAVDEDIIAPPAATTSLPDPSPATESPNDRAGRVLDAENAPPRQRRPRSEDDDLLGDLEPPPWEVRAQQPDAVPAAAQNPDPAATPDPDPARAAASDPDPARAAAPDLDSVGAPPPPIAEEPRPAPEARPKPRPRPTSPPDQQQAAANDQPRSSTAQTTGLAAAAGAVVAAGFAALGNAFRNKKQEERRPSPEAEDRSATPNRPEPVAATDSPAASGPSSTSSDPASRPSAGSGSTSASDSNFASGSTSASGSGSASGPTSASGPASASGPTSASGPASASDSGAASGFRSAAGAGAAAGSSSVPGPPSASGSDPASDPDREAASDLNAAASGPPAGAVSATHSRPAPEAAPSQVYASPTAFGPGGGSGSGNPADIKPRPEPTPPRPGTVYAAEAAAPPAPDSTTPATPTPPSPNPPSPNPAGTGAVSARATAASSTATGAPAPKRGRPWADLEGGFEPDERADDLITAYPSARPGPAGAIHGVGITVLVTNLDRSVAFYRDMLGFFEIDTGSGSAVLASGDTRLVLRTVHDLSGAAGRLIYLNLEVGDVEAVHEELKRKGVKFVHGPRPVNRGDKLELWAASFHDPDQHNIAITQWRAIR</sequence>
<dbReference type="EMBL" id="BOQL01000059">
    <property type="protein sequence ID" value="GIM76049.1"/>
    <property type="molecule type" value="Genomic_DNA"/>
</dbReference>
<evidence type="ECO:0000256" key="2">
    <source>
        <dbReference type="SAM" id="Phobius"/>
    </source>
</evidence>
<feature type="compositionally biased region" description="Low complexity" evidence="1">
    <location>
        <begin position="785"/>
        <end position="807"/>
    </location>
</feature>
<dbReference type="Pfam" id="PF00903">
    <property type="entry name" value="Glyoxalase"/>
    <property type="match status" value="1"/>
</dbReference>
<name>A0A919SQH0_9ACTN</name>
<feature type="compositionally biased region" description="Basic and acidic residues" evidence="1">
    <location>
        <begin position="178"/>
        <end position="188"/>
    </location>
</feature>
<feature type="compositionally biased region" description="Basic and acidic residues" evidence="1">
    <location>
        <begin position="391"/>
        <end position="400"/>
    </location>
</feature>
<gene>
    <name evidence="4" type="ORF">Aau02nite_69040</name>
</gene>
<feature type="compositionally biased region" description="Basic and acidic residues" evidence="1">
    <location>
        <begin position="547"/>
        <end position="562"/>
    </location>
</feature>
<dbReference type="PROSITE" id="PS51819">
    <property type="entry name" value="VOC"/>
    <property type="match status" value="1"/>
</dbReference>
<comment type="caution">
    <text evidence="4">The sequence shown here is derived from an EMBL/GenBank/DDBJ whole genome shotgun (WGS) entry which is preliminary data.</text>
</comment>
<organism evidence="4 5">
    <name type="scientific">Actinoplanes auranticolor</name>
    <dbReference type="NCBI Taxonomy" id="47988"/>
    <lineage>
        <taxon>Bacteria</taxon>
        <taxon>Bacillati</taxon>
        <taxon>Actinomycetota</taxon>
        <taxon>Actinomycetes</taxon>
        <taxon>Micromonosporales</taxon>
        <taxon>Micromonosporaceae</taxon>
        <taxon>Actinoplanes</taxon>
    </lineage>
</organism>
<keyword evidence="2" id="KW-0812">Transmembrane</keyword>
<dbReference type="InterPro" id="IPR037523">
    <property type="entry name" value="VOC_core"/>
</dbReference>
<feature type="compositionally biased region" description="Pro residues" evidence="1">
    <location>
        <begin position="205"/>
        <end position="223"/>
    </location>
</feature>
<evidence type="ECO:0000313" key="5">
    <source>
        <dbReference type="Proteomes" id="UP000681340"/>
    </source>
</evidence>
<feature type="compositionally biased region" description="Polar residues" evidence="1">
    <location>
        <begin position="377"/>
        <end position="390"/>
    </location>
</feature>
<feature type="compositionally biased region" description="Low complexity" evidence="1">
    <location>
        <begin position="756"/>
        <end position="771"/>
    </location>
</feature>
<dbReference type="InterPro" id="IPR004360">
    <property type="entry name" value="Glyas_Fos-R_dOase_dom"/>
</dbReference>
<feature type="compositionally biased region" description="Low complexity" evidence="1">
    <location>
        <begin position="504"/>
        <end position="515"/>
    </location>
</feature>
<feature type="compositionally biased region" description="Low complexity" evidence="1">
    <location>
        <begin position="428"/>
        <end position="446"/>
    </location>
</feature>
<keyword evidence="2" id="KW-0472">Membrane</keyword>
<feature type="domain" description="VOC" evidence="3">
    <location>
        <begin position="844"/>
        <end position="961"/>
    </location>
</feature>
<dbReference type="SUPFAM" id="SSF54593">
    <property type="entry name" value="Glyoxalase/Bleomycin resistance protein/Dihydroxybiphenyl dioxygenase"/>
    <property type="match status" value="1"/>
</dbReference>